<sequence>MYEPYTTPSYSSLKYVISPICEIQISIKEFLPKTTHIGIFTTKKQNRFESDSNSERSNECIDSTMIITSQKNASISNFGGGFRWKSEYLWCIIEVKSKNFVTVFKKTENNKKKLQMFYEIYQNRENLQIKKINTKFSISFPSNKIHKNIGISSKELKIEYKIFHKVANNNFKRT</sequence>
<evidence type="ECO:0000313" key="1">
    <source>
        <dbReference type="EMBL" id="KAE9543288.1"/>
    </source>
</evidence>
<dbReference type="AlphaFoldDB" id="A0A6G0U2E7"/>
<keyword evidence="2" id="KW-1185">Reference proteome</keyword>
<dbReference type="Proteomes" id="UP000475862">
    <property type="component" value="Unassembled WGS sequence"/>
</dbReference>
<accession>A0A6G0U2E7</accession>
<reference evidence="1 2" key="1">
    <citation type="submission" date="2019-08" db="EMBL/GenBank/DDBJ databases">
        <title>The genome of the soybean aphid Biotype 1, its phylome, world population structure and adaptation to the North American continent.</title>
        <authorList>
            <person name="Giordano R."/>
            <person name="Donthu R.K."/>
            <person name="Hernandez A.G."/>
            <person name="Wright C.L."/>
            <person name="Zimin A.V."/>
        </authorList>
    </citation>
    <scope>NUCLEOTIDE SEQUENCE [LARGE SCALE GENOMIC DNA]</scope>
    <source>
        <tissue evidence="1">Whole aphids</tissue>
    </source>
</reference>
<gene>
    <name evidence="1" type="ORF">AGLY_003199</name>
</gene>
<dbReference type="EMBL" id="VYZN01000009">
    <property type="protein sequence ID" value="KAE9543288.1"/>
    <property type="molecule type" value="Genomic_DNA"/>
</dbReference>
<protein>
    <submittedName>
        <fullName evidence="1">Uncharacterized protein</fullName>
    </submittedName>
</protein>
<name>A0A6G0U2E7_APHGL</name>
<evidence type="ECO:0000313" key="2">
    <source>
        <dbReference type="Proteomes" id="UP000475862"/>
    </source>
</evidence>
<comment type="caution">
    <text evidence="1">The sequence shown here is derived from an EMBL/GenBank/DDBJ whole genome shotgun (WGS) entry which is preliminary data.</text>
</comment>
<proteinExistence type="predicted"/>
<organism evidence="1 2">
    <name type="scientific">Aphis glycines</name>
    <name type="common">Soybean aphid</name>
    <dbReference type="NCBI Taxonomy" id="307491"/>
    <lineage>
        <taxon>Eukaryota</taxon>
        <taxon>Metazoa</taxon>
        <taxon>Ecdysozoa</taxon>
        <taxon>Arthropoda</taxon>
        <taxon>Hexapoda</taxon>
        <taxon>Insecta</taxon>
        <taxon>Pterygota</taxon>
        <taxon>Neoptera</taxon>
        <taxon>Paraneoptera</taxon>
        <taxon>Hemiptera</taxon>
        <taxon>Sternorrhyncha</taxon>
        <taxon>Aphidomorpha</taxon>
        <taxon>Aphidoidea</taxon>
        <taxon>Aphididae</taxon>
        <taxon>Aphidini</taxon>
        <taxon>Aphis</taxon>
        <taxon>Aphis</taxon>
    </lineage>
</organism>